<keyword evidence="2" id="KW-0677">Repeat</keyword>
<dbReference type="Gene3D" id="4.10.60.10">
    <property type="entry name" value="Zinc finger, CCHC-type"/>
    <property type="match status" value="2"/>
</dbReference>
<dbReference type="EMBL" id="GL438137">
    <property type="protein sequence ID" value="EFN69486.1"/>
    <property type="molecule type" value="Genomic_DNA"/>
</dbReference>
<feature type="domain" description="CCHC-type" evidence="7">
    <location>
        <begin position="335"/>
        <end position="351"/>
    </location>
</feature>
<protein>
    <submittedName>
        <fullName evidence="8">Zinc finger CCHC domain-containing protein 9</fullName>
    </submittedName>
</protein>
<dbReference type="PANTHER" id="PTHR46242:SF1">
    <property type="entry name" value="ZINC FINGER CCHC DOMAIN-CONTAINING PROTEIN 9"/>
    <property type="match status" value="1"/>
</dbReference>
<feature type="compositionally biased region" description="Polar residues" evidence="6">
    <location>
        <begin position="96"/>
        <end position="107"/>
    </location>
</feature>
<evidence type="ECO:0000256" key="5">
    <source>
        <dbReference type="PROSITE-ProRule" id="PRU00047"/>
    </source>
</evidence>
<dbReference type="PANTHER" id="PTHR46242">
    <property type="entry name" value="ZINC FINGER CCHC DOMAIN-CONTAINING PROTEIN 9 ZCCHC9"/>
    <property type="match status" value="1"/>
</dbReference>
<dbReference type="SMART" id="SM00343">
    <property type="entry name" value="ZnF_C2HC"/>
    <property type="match status" value="4"/>
</dbReference>
<dbReference type="Pfam" id="PF00098">
    <property type="entry name" value="zf-CCHC"/>
    <property type="match status" value="2"/>
</dbReference>
<reference evidence="8 9" key="1">
    <citation type="journal article" date="2010" name="Science">
        <title>Genomic comparison of the ants Camponotus floridanus and Harpegnathos saltator.</title>
        <authorList>
            <person name="Bonasio R."/>
            <person name="Zhang G."/>
            <person name="Ye C."/>
            <person name="Mutti N.S."/>
            <person name="Fang X."/>
            <person name="Qin N."/>
            <person name="Donahue G."/>
            <person name="Yang P."/>
            <person name="Li Q."/>
            <person name="Li C."/>
            <person name="Zhang P."/>
            <person name="Huang Z."/>
            <person name="Berger S.L."/>
            <person name="Reinberg D."/>
            <person name="Wang J."/>
            <person name="Liebig J."/>
        </authorList>
    </citation>
    <scope>NUCLEOTIDE SEQUENCE [LARGE SCALE GENOMIC DNA]</scope>
    <source>
        <strain evidence="9">C129</strain>
    </source>
</reference>
<evidence type="ECO:0000256" key="2">
    <source>
        <dbReference type="ARBA" id="ARBA00022737"/>
    </source>
</evidence>
<dbReference type="FunFam" id="4.10.60.10:FF:000091">
    <property type="entry name" value="Zinc finger CCHC-type-containing 9"/>
    <property type="match status" value="1"/>
</dbReference>
<keyword evidence="3 5" id="KW-0863">Zinc-finger</keyword>
<dbReference type="InterPro" id="IPR001878">
    <property type="entry name" value="Znf_CCHC"/>
</dbReference>
<dbReference type="InParanoid" id="E2AAN6"/>
<proteinExistence type="predicted"/>
<gene>
    <name evidence="8" type="ORF">EAG_11543</name>
</gene>
<feature type="compositionally biased region" description="Polar residues" evidence="6">
    <location>
        <begin position="56"/>
        <end position="67"/>
    </location>
</feature>
<keyword evidence="9" id="KW-1185">Reference proteome</keyword>
<evidence type="ECO:0000256" key="6">
    <source>
        <dbReference type="SAM" id="MobiDB-lite"/>
    </source>
</evidence>
<feature type="domain" description="CCHC-type" evidence="7">
    <location>
        <begin position="284"/>
        <end position="299"/>
    </location>
</feature>
<sequence length="422" mass="48570">MTRYARARGSKASNERLPNEATPWHIMKQQKEENENKKVLEKKKSAKELLKDQNDTFDNSTNKNVDQNWAEFDDDRSKSDIKKHKKSKSKEDRTNFTEISKNDIASDSTKETESTKIETTNNRSDEFPNKIKPKKRDINNSHIPNEEESIISQDDKNSNSLILSKRQKRNRKRKLETSNDKSKKFEKDTSDKSSIMGKKKLKERGEYKRRKPNVGVAKMIINGVEIEIVMYDGFPVKKEDAERLTELKQKLILKGIPKSEVDMAMKLERRRAEKALARVKKQVCFNCRKSGHNLSDCPELGRDEACTGICFKCGSTEHTHFECKVNKNSTYRYAKCFICREQGHIAVECPDNPKGIYPHGGCCKICGAVTHLKKDCPDLLKSKEDNVFTVEKMDDSAIESLQENVKKNGEDNKLPKNKIIKF</sequence>
<dbReference type="InterPro" id="IPR036875">
    <property type="entry name" value="Znf_CCHC_sf"/>
</dbReference>
<dbReference type="OMA" id="KREVCYN"/>
<feature type="region of interest" description="Disordered" evidence="6">
    <location>
        <begin position="1"/>
        <end position="206"/>
    </location>
</feature>
<dbReference type="Proteomes" id="UP000000311">
    <property type="component" value="Unassembled WGS sequence"/>
</dbReference>
<dbReference type="GO" id="GO:0005730">
    <property type="term" value="C:nucleolus"/>
    <property type="evidence" value="ECO:0007669"/>
    <property type="project" value="TreeGrafter"/>
</dbReference>
<evidence type="ECO:0000313" key="9">
    <source>
        <dbReference type="Proteomes" id="UP000000311"/>
    </source>
</evidence>
<feature type="compositionally biased region" description="Basic residues" evidence="6">
    <location>
        <begin position="165"/>
        <end position="174"/>
    </location>
</feature>
<dbReference type="OrthoDB" id="3863715at2759"/>
<feature type="compositionally biased region" description="Basic residues" evidence="6">
    <location>
        <begin position="197"/>
        <end position="206"/>
    </location>
</feature>
<keyword evidence="4" id="KW-0862">Zinc</keyword>
<evidence type="ECO:0000256" key="4">
    <source>
        <dbReference type="ARBA" id="ARBA00022833"/>
    </source>
</evidence>
<evidence type="ECO:0000259" key="7">
    <source>
        <dbReference type="PROSITE" id="PS50158"/>
    </source>
</evidence>
<accession>E2AAN6</accession>
<evidence type="ECO:0000256" key="1">
    <source>
        <dbReference type="ARBA" id="ARBA00022723"/>
    </source>
</evidence>
<dbReference type="InterPro" id="IPR042246">
    <property type="entry name" value="ZCCHC9"/>
</dbReference>
<evidence type="ECO:0000313" key="8">
    <source>
        <dbReference type="EMBL" id="EFN69486.1"/>
    </source>
</evidence>
<dbReference type="GO" id="GO:0003676">
    <property type="term" value="F:nucleic acid binding"/>
    <property type="evidence" value="ECO:0007669"/>
    <property type="project" value="InterPro"/>
</dbReference>
<dbReference type="AlphaFoldDB" id="E2AAN6"/>
<feature type="compositionally biased region" description="Basic and acidic residues" evidence="6">
    <location>
        <begin position="175"/>
        <end position="191"/>
    </location>
</feature>
<dbReference type="GO" id="GO:0008270">
    <property type="term" value="F:zinc ion binding"/>
    <property type="evidence" value="ECO:0007669"/>
    <property type="project" value="UniProtKB-KW"/>
</dbReference>
<organism evidence="9">
    <name type="scientific">Camponotus floridanus</name>
    <name type="common">Florida carpenter ant</name>
    <dbReference type="NCBI Taxonomy" id="104421"/>
    <lineage>
        <taxon>Eukaryota</taxon>
        <taxon>Metazoa</taxon>
        <taxon>Ecdysozoa</taxon>
        <taxon>Arthropoda</taxon>
        <taxon>Hexapoda</taxon>
        <taxon>Insecta</taxon>
        <taxon>Pterygota</taxon>
        <taxon>Neoptera</taxon>
        <taxon>Endopterygota</taxon>
        <taxon>Hymenoptera</taxon>
        <taxon>Apocrita</taxon>
        <taxon>Aculeata</taxon>
        <taxon>Formicoidea</taxon>
        <taxon>Formicidae</taxon>
        <taxon>Formicinae</taxon>
        <taxon>Camponotus</taxon>
    </lineage>
</organism>
<dbReference type="STRING" id="104421.E2AAN6"/>
<feature type="compositionally biased region" description="Basic and acidic residues" evidence="6">
    <location>
        <begin position="29"/>
        <end position="54"/>
    </location>
</feature>
<evidence type="ECO:0000256" key="3">
    <source>
        <dbReference type="ARBA" id="ARBA00022771"/>
    </source>
</evidence>
<keyword evidence="1" id="KW-0479">Metal-binding</keyword>
<dbReference type="SUPFAM" id="SSF57756">
    <property type="entry name" value="Retrovirus zinc finger-like domains"/>
    <property type="match status" value="2"/>
</dbReference>
<dbReference type="PROSITE" id="PS50158">
    <property type="entry name" value="ZF_CCHC"/>
    <property type="match status" value="2"/>
</dbReference>
<name>E2AAN6_CAMFO</name>